<dbReference type="PANTHER" id="PTHR12735">
    <property type="entry name" value="BOLA-LIKE PROTEIN-RELATED"/>
    <property type="match status" value="1"/>
</dbReference>
<evidence type="ECO:0000256" key="1">
    <source>
        <dbReference type="RuleBase" id="RU003860"/>
    </source>
</evidence>
<dbReference type="Pfam" id="PF01722">
    <property type="entry name" value="BolA"/>
    <property type="match status" value="1"/>
</dbReference>
<dbReference type="GO" id="GO:0051537">
    <property type="term" value="F:2 iron, 2 sulfur cluster binding"/>
    <property type="evidence" value="ECO:0007669"/>
    <property type="project" value="InterPro"/>
</dbReference>
<dbReference type="Gene3D" id="3.30.300.90">
    <property type="entry name" value="BolA-like"/>
    <property type="match status" value="1"/>
</dbReference>
<proteinExistence type="inferred from homology"/>
<dbReference type="GO" id="GO:0005634">
    <property type="term" value="C:nucleus"/>
    <property type="evidence" value="ECO:0007669"/>
    <property type="project" value="TreeGrafter"/>
</dbReference>
<dbReference type="SUPFAM" id="SSF82657">
    <property type="entry name" value="BolA-like"/>
    <property type="match status" value="1"/>
</dbReference>
<name>A0AAE0G4J6_9CHLO</name>
<dbReference type="AlphaFoldDB" id="A0AAE0G4J6"/>
<accession>A0AAE0G4J6</accession>
<gene>
    <name evidence="2" type="ORF">CYMTET_20440</name>
</gene>
<comment type="similarity">
    <text evidence="1">Belongs to the BolA/IbaG family.</text>
</comment>
<dbReference type="GO" id="GO:0005829">
    <property type="term" value="C:cytosol"/>
    <property type="evidence" value="ECO:0007669"/>
    <property type="project" value="TreeGrafter"/>
</dbReference>
<dbReference type="GO" id="GO:0051604">
    <property type="term" value="P:protein maturation"/>
    <property type="evidence" value="ECO:0007669"/>
    <property type="project" value="InterPro"/>
</dbReference>
<comment type="caution">
    <text evidence="2">The sequence shown here is derived from an EMBL/GenBank/DDBJ whole genome shotgun (WGS) entry which is preliminary data.</text>
</comment>
<dbReference type="InterPro" id="IPR036065">
    <property type="entry name" value="BolA-like_sf"/>
</dbReference>
<dbReference type="PANTHER" id="PTHR12735:SF27">
    <property type="entry name" value="BOLA-LIKE PROTEIN 2"/>
    <property type="match status" value="1"/>
</dbReference>
<dbReference type="EMBL" id="LGRX02009947">
    <property type="protein sequence ID" value="KAK3271193.1"/>
    <property type="molecule type" value="Genomic_DNA"/>
</dbReference>
<evidence type="ECO:0000313" key="3">
    <source>
        <dbReference type="Proteomes" id="UP001190700"/>
    </source>
</evidence>
<dbReference type="InterPro" id="IPR002634">
    <property type="entry name" value="BolA"/>
</dbReference>
<protein>
    <recommendedName>
        <fullName evidence="4">BolA-like protein</fullName>
    </recommendedName>
</protein>
<keyword evidence="3" id="KW-1185">Reference proteome</keyword>
<sequence length="86" mass="9485">MAYSKDDIEKILRERLEATNVTVEDTSGGCGSSFDVVLLVSSAFEGKKPLEKHRLVNNALAEEMKTIHALSIKKLLTPEQYSSQCA</sequence>
<dbReference type="Proteomes" id="UP001190700">
    <property type="component" value="Unassembled WGS sequence"/>
</dbReference>
<evidence type="ECO:0008006" key="4">
    <source>
        <dbReference type="Google" id="ProtNLM"/>
    </source>
</evidence>
<evidence type="ECO:0000313" key="2">
    <source>
        <dbReference type="EMBL" id="KAK3271193.1"/>
    </source>
</evidence>
<reference evidence="2 3" key="1">
    <citation type="journal article" date="2015" name="Genome Biol. Evol.">
        <title>Comparative Genomics of a Bacterivorous Green Alga Reveals Evolutionary Causalities and Consequences of Phago-Mixotrophic Mode of Nutrition.</title>
        <authorList>
            <person name="Burns J.A."/>
            <person name="Paasch A."/>
            <person name="Narechania A."/>
            <person name="Kim E."/>
        </authorList>
    </citation>
    <scope>NUCLEOTIDE SEQUENCE [LARGE SCALE GENOMIC DNA]</scope>
    <source>
        <strain evidence="2 3">PLY_AMNH</strain>
    </source>
</reference>
<dbReference type="InterPro" id="IPR045115">
    <property type="entry name" value="BOL2"/>
</dbReference>
<dbReference type="GO" id="GO:0006879">
    <property type="term" value="P:intracellular iron ion homeostasis"/>
    <property type="evidence" value="ECO:0007669"/>
    <property type="project" value="InterPro"/>
</dbReference>
<dbReference type="PIRSF" id="PIRSF003113">
    <property type="entry name" value="BolA"/>
    <property type="match status" value="1"/>
</dbReference>
<organism evidence="2 3">
    <name type="scientific">Cymbomonas tetramitiformis</name>
    <dbReference type="NCBI Taxonomy" id="36881"/>
    <lineage>
        <taxon>Eukaryota</taxon>
        <taxon>Viridiplantae</taxon>
        <taxon>Chlorophyta</taxon>
        <taxon>Pyramimonadophyceae</taxon>
        <taxon>Pyramimonadales</taxon>
        <taxon>Pyramimonadaceae</taxon>
        <taxon>Cymbomonas</taxon>
    </lineage>
</organism>